<gene>
    <name evidence="3" type="ORF">BDK51DRAFT_24832</name>
</gene>
<evidence type="ECO:0000313" key="4">
    <source>
        <dbReference type="Proteomes" id="UP000269721"/>
    </source>
</evidence>
<dbReference type="SMART" id="SM00386">
    <property type="entry name" value="HAT"/>
    <property type="match status" value="5"/>
</dbReference>
<dbReference type="GO" id="GO:0032040">
    <property type="term" value="C:small-subunit processome"/>
    <property type="evidence" value="ECO:0007669"/>
    <property type="project" value="TreeGrafter"/>
</dbReference>
<feature type="region of interest" description="Disordered" evidence="2">
    <location>
        <begin position="1"/>
        <end position="68"/>
    </location>
</feature>
<feature type="compositionally biased region" description="Acidic residues" evidence="2">
    <location>
        <begin position="1"/>
        <end position="15"/>
    </location>
</feature>
<dbReference type="EMBL" id="KZ996828">
    <property type="protein sequence ID" value="RKO88271.1"/>
    <property type="molecule type" value="Genomic_DNA"/>
</dbReference>
<reference evidence="4" key="1">
    <citation type="journal article" date="2018" name="Nat. Microbiol.">
        <title>Leveraging single-cell genomics to expand the fungal tree of life.</title>
        <authorList>
            <person name="Ahrendt S.R."/>
            <person name="Quandt C.A."/>
            <person name="Ciobanu D."/>
            <person name="Clum A."/>
            <person name="Salamov A."/>
            <person name="Andreopoulos B."/>
            <person name="Cheng J.F."/>
            <person name="Woyke T."/>
            <person name="Pelin A."/>
            <person name="Henrissat B."/>
            <person name="Reynolds N.K."/>
            <person name="Benny G.L."/>
            <person name="Smith M.E."/>
            <person name="James T.Y."/>
            <person name="Grigoriev I.V."/>
        </authorList>
    </citation>
    <scope>NUCLEOTIDE SEQUENCE [LARGE SCALE GENOMIC DNA]</scope>
</reference>
<protein>
    <recommendedName>
        <fullName evidence="5">Suppressor of forked domain-containing protein</fullName>
    </recommendedName>
</protein>
<evidence type="ECO:0008006" key="5">
    <source>
        <dbReference type="Google" id="ProtNLM"/>
    </source>
</evidence>
<dbReference type="Proteomes" id="UP000269721">
    <property type="component" value="Unassembled WGS sequence"/>
</dbReference>
<dbReference type="PANTHER" id="PTHR23270">
    <property type="entry name" value="PROGRAMMED CELL DEATH PROTEIN 11 PRE-RRNA PROCESSING PROTEIN RRP5"/>
    <property type="match status" value="1"/>
</dbReference>
<dbReference type="AlphaFoldDB" id="A0A4P9W740"/>
<sequence length="282" mass="32145">MLAASDDSDAEELEDVGGFNWDADGSAAPRAGADEASDDEDAADSDDEDTSAAAHKKSRRAKLRAKREEEERIAQKEISLLDGEAAPELAEDFERLLIGSPNSSFLWIKFMAFQLQMAEIEKARAVAERALKTISFREEQEKMNVWVALMNLENTYGTQQTLAKVFERAIVMNDSKAVHLQLVRIYERAEKWDLAAQLYQIMTKKFKESSKVWTGYGLYLLKRGQVEESRRVLQRSLQSLAKRKHVKTICKFAQMEFKYGEAERGRTIFEGIMSNYPKRVDL</sequence>
<accession>A0A4P9W740</accession>
<feature type="compositionally biased region" description="Acidic residues" evidence="2">
    <location>
        <begin position="35"/>
        <end position="50"/>
    </location>
</feature>
<feature type="non-terminal residue" evidence="3">
    <location>
        <position position="282"/>
    </location>
</feature>
<dbReference type="SUPFAM" id="SSF48452">
    <property type="entry name" value="TPR-like"/>
    <property type="match status" value="2"/>
</dbReference>
<keyword evidence="4" id="KW-1185">Reference proteome</keyword>
<proteinExistence type="predicted"/>
<dbReference type="OrthoDB" id="412781at2759"/>
<dbReference type="InterPro" id="IPR045209">
    <property type="entry name" value="Rrp5"/>
</dbReference>
<dbReference type="GO" id="GO:0003723">
    <property type="term" value="F:RNA binding"/>
    <property type="evidence" value="ECO:0007669"/>
    <property type="project" value="TreeGrafter"/>
</dbReference>
<dbReference type="GO" id="GO:0006364">
    <property type="term" value="P:rRNA processing"/>
    <property type="evidence" value="ECO:0007669"/>
    <property type="project" value="UniProtKB-KW"/>
</dbReference>
<evidence type="ECO:0000256" key="1">
    <source>
        <dbReference type="ARBA" id="ARBA00022552"/>
    </source>
</evidence>
<name>A0A4P9W740_9FUNG</name>
<dbReference type="InterPro" id="IPR003107">
    <property type="entry name" value="HAT"/>
</dbReference>
<dbReference type="Gene3D" id="1.25.40.10">
    <property type="entry name" value="Tetratricopeptide repeat domain"/>
    <property type="match status" value="2"/>
</dbReference>
<evidence type="ECO:0000256" key="2">
    <source>
        <dbReference type="SAM" id="MobiDB-lite"/>
    </source>
</evidence>
<keyword evidence="1" id="KW-0698">rRNA processing</keyword>
<feature type="compositionally biased region" description="Basic residues" evidence="2">
    <location>
        <begin position="54"/>
        <end position="65"/>
    </location>
</feature>
<evidence type="ECO:0000313" key="3">
    <source>
        <dbReference type="EMBL" id="RKO88271.1"/>
    </source>
</evidence>
<dbReference type="InterPro" id="IPR011990">
    <property type="entry name" value="TPR-like_helical_dom_sf"/>
</dbReference>
<organism evidence="3 4">
    <name type="scientific">Blyttiomyces helicus</name>
    <dbReference type="NCBI Taxonomy" id="388810"/>
    <lineage>
        <taxon>Eukaryota</taxon>
        <taxon>Fungi</taxon>
        <taxon>Fungi incertae sedis</taxon>
        <taxon>Chytridiomycota</taxon>
        <taxon>Chytridiomycota incertae sedis</taxon>
        <taxon>Chytridiomycetes</taxon>
        <taxon>Chytridiomycetes incertae sedis</taxon>
        <taxon>Blyttiomyces</taxon>
    </lineage>
</organism>
<dbReference type="PANTHER" id="PTHR23270:SF10">
    <property type="entry name" value="PROTEIN RRP5 HOMOLOG"/>
    <property type="match status" value="1"/>
</dbReference>